<feature type="transmembrane region" description="Helical" evidence="2">
    <location>
        <begin position="190"/>
        <end position="208"/>
    </location>
</feature>
<feature type="transmembrane region" description="Helical" evidence="2">
    <location>
        <begin position="122"/>
        <end position="143"/>
    </location>
</feature>
<name>A0A1L7WE46_9HELO</name>
<dbReference type="AlphaFoldDB" id="A0A1L7WE46"/>
<proteinExistence type="predicted"/>
<feature type="compositionally biased region" description="Low complexity" evidence="1">
    <location>
        <begin position="44"/>
        <end position="61"/>
    </location>
</feature>
<evidence type="ECO:0000313" key="4">
    <source>
        <dbReference type="Proteomes" id="UP000184330"/>
    </source>
</evidence>
<feature type="region of interest" description="Disordered" evidence="1">
    <location>
        <begin position="1"/>
        <end position="74"/>
    </location>
</feature>
<organism evidence="3 4">
    <name type="scientific">Phialocephala subalpina</name>
    <dbReference type="NCBI Taxonomy" id="576137"/>
    <lineage>
        <taxon>Eukaryota</taxon>
        <taxon>Fungi</taxon>
        <taxon>Dikarya</taxon>
        <taxon>Ascomycota</taxon>
        <taxon>Pezizomycotina</taxon>
        <taxon>Leotiomycetes</taxon>
        <taxon>Helotiales</taxon>
        <taxon>Mollisiaceae</taxon>
        <taxon>Phialocephala</taxon>
        <taxon>Phialocephala fortinii species complex</taxon>
    </lineage>
</organism>
<gene>
    <name evidence="3" type="ORF">PAC_00935</name>
</gene>
<dbReference type="Pfam" id="PF11374">
    <property type="entry name" value="DUF3176"/>
    <property type="match status" value="1"/>
</dbReference>
<dbReference type="OrthoDB" id="5376804at2759"/>
<keyword evidence="2" id="KW-0812">Transmembrane</keyword>
<dbReference type="PANTHER" id="PTHR35394">
    <property type="entry name" value="DUF3176 DOMAIN-CONTAINING PROTEIN"/>
    <property type="match status" value="1"/>
</dbReference>
<evidence type="ECO:0000313" key="3">
    <source>
        <dbReference type="EMBL" id="CZR51060.1"/>
    </source>
</evidence>
<sequence>MAAPYVHQQSSFSEVGLAPTSELVEPAGRPSPEPVVDTSKRGHSPTVSVTSTWTTSSPASSQGSVKEKNGTQPNFGRSRVISQITWIPEIICLSIGLAAIGSVIGILAHFNDRTLPSWPYSITLNTIIALLTALANGTLAVPLSNGISQLKWDQFKKKSTPLTDMDLFDQASRGPLGAFKLIARARGRTMGSFGASITILAFALGPFSQQVATYQNRMIGTDRAAKLPVAVNYTGVLPGDSSSNGFVPILPMKAAVYNGLFAEANPLAPLTVTCETGNCTWPAVNSLAVCSTCIDVTSMMSRYCENGVPGNGNYSECGWQLPNGSKLNSSADVFSMTSMLPSPFGLLPYTTILQLFFLGTEAQSGVPLNYNPWAKQCTLEYCVQTIETAVVDGKLSQNVTTVTKNTSTVDVGTTEGTLPVSITAPNTSSSLFISEAAALGIQSWFSTLFANGSASRNSTVGTIATDQSVVVNLTVGISSGTTYFDNDIVQTFYWDYYEYTDGIGKAMTDLATAMTVAFRSFNGVNQIPGIAFGMEVHLHVRWSWIVVPVLVVFSTIIFLALVTLNACRHKVPLWKSNTLAVMFCGVGLDHDARKLFRGKQNLHERVDVAKHVRVRLDEQGNMAAT</sequence>
<dbReference type="EMBL" id="FJOG01000001">
    <property type="protein sequence ID" value="CZR51060.1"/>
    <property type="molecule type" value="Genomic_DNA"/>
</dbReference>
<dbReference type="InterPro" id="IPR021514">
    <property type="entry name" value="DUF3176"/>
</dbReference>
<keyword evidence="2" id="KW-0472">Membrane</keyword>
<protein>
    <submittedName>
        <fullName evidence="3">Uncharacterized protein</fullName>
    </submittedName>
</protein>
<feature type="transmembrane region" description="Helical" evidence="2">
    <location>
        <begin position="542"/>
        <end position="567"/>
    </location>
</feature>
<dbReference type="PANTHER" id="PTHR35394:SF6">
    <property type="entry name" value="DUF3176 DOMAIN-CONTAINING PROTEIN"/>
    <property type="match status" value="1"/>
</dbReference>
<evidence type="ECO:0000256" key="2">
    <source>
        <dbReference type="SAM" id="Phobius"/>
    </source>
</evidence>
<keyword evidence="2" id="KW-1133">Transmembrane helix</keyword>
<feature type="transmembrane region" description="Helical" evidence="2">
    <location>
        <begin position="86"/>
        <end position="110"/>
    </location>
</feature>
<dbReference type="STRING" id="576137.A0A1L7WE46"/>
<accession>A0A1L7WE46</accession>
<reference evidence="3 4" key="1">
    <citation type="submission" date="2016-03" db="EMBL/GenBank/DDBJ databases">
        <authorList>
            <person name="Ploux O."/>
        </authorList>
    </citation>
    <scope>NUCLEOTIDE SEQUENCE [LARGE SCALE GENOMIC DNA]</scope>
    <source>
        <strain evidence="3 4">UAMH 11012</strain>
    </source>
</reference>
<keyword evidence="4" id="KW-1185">Reference proteome</keyword>
<evidence type="ECO:0000256" key="1">
    <source>
        <dbReference type="SAM" id="MobiDB-lite"/>
    </source>
</evidence>
<dbReference type="Proteomes" id="UP000184330">
    <property type="component" value="Unassembled WGS sequence"/>
</dbReference>